<evidence type="ECO:0000256" key="2">
    <source>
        <dbReference type="ARBA" id="ARBA00022448"/>
    </source>
</evidence>
<dbReference type="GO" id="GO:0009279">
    <property type="term" value="C:cell outer membrane"/>
    <property type="evidence" value="ECO:0007669"/>
    <property type="project" value="UniProtKB-SubCell"/>
</dbReference>
<evidence type="ECO:0000259" key="12">
    <source>
        <dbReference type="Pfam" id="PF07715"/>
    </source>
</evidence>
<keyword evidence="5 9" id="KW-0798">TonB box</keyword>
<evidence type="ECO:0000256" key="9">
    <source>
        <dbReference type="RuleBase" id="RU003357"/>
    </source>
</evidence>
<dbReference type="OrthoDB" id="9768177at2"/>
<dbReference type="InterPro" id="IPR036942">
    <property type="entry name" value="Beta-barrel_TonB_sf"/>
</dbReference>
<protein>
    <submittedName>
        <fullName evidence="13">TonB-linked outer membrane protein</fullName>
    </submittedName>
</protein>
<accession>W0F374</accession>
<feature type="chain" id="PRO_5004789090" evidence="10">
    <location>
        <begin position="20"/>
        <end position="1044"/>
    </location>
</feature>
<dbReference type="RefSeq" id="WP_008587074.1">
    <property type="nucleotide sequence ID" value="NZ_CP007035.1"/>
</dbReference>
<dbReference type="Proteomes" id="UP000003586">
    <property type="component" value="Chromosome"/>
</dbReference>
<dbReference type="InterPro" id="IPR023996">
    <property type="entry name" value="TonB-dep_OMP_SusC/RagA"/>
</dbReference>
<evidence type="ECO:0000256" key="1">
    <source>
        <dbReference type="ARBA" id="ARBA00004571"/>
    </source>
</evidence>
<evidence type="ECO:0000256" key="8">
    <source>
        <dbReference type="PROSITE-ProRule" id="PRU01360"/>
    </source>
</evidence>
<evidence type="ECO:0000313" key="13">
    <source>
        <dbReference type="EMBL" id="AHF16233.1"/>
    </source>
</evidence>
<proteinExistence type="inferred from homology"/>
<dbReference type="eggNOG" id="COG4206">
    <property type="taxonomic scope" value="Bacteria"/>
</dbReference>
<dbReference type="NCBIfam" id="TIGR04057">
    <property type="entry name" value="SusC_RagA_signa"/>
    <property type="match status" value="1"/>
</dbReference>
<gene>
    <name evidence="13" type="ORF">NIASO_15860</name>
</gene>
<evidence type="ECO:0000256" key="7">
    <source>
        <dbReference type="ARBA" id="ARBA00023237"/>
    </source>
</evidence>
<name>W0F374_9BACT</name>
<dbReference type="Pfam" id="PF00593">
    <property type="entry name" value="TonB_dep_Rec_b-barrel"/>
    <property type="match status" value="1"/>
</dbReference>
<keyword evidence="2 8" id="KW-0813">Transport</keyword>
<dbReference type="InterPro" id="IPR000531">
    <property type="entry name" value="Beta-barrel_TonB"/>
</dbReference>
<dbReference type="PROSITE" id="PS52016">
    <property type="entry name" value="TONB_DEPENDENT_REC_3"/>
    <property type="match status" value="1"/>
</dbReference>
<reference evidence="13 14" key="1">
    <citation type="submission" date="2013-12" db="EMBL/GenBank/DDBJ databases">
        <authorList>
            <consortium name="DOE Joint Genome Institute"/>
            <person name="Eisen J."/>
            <person name="Huntemann M."/>
            <person name="Han J."/>
            <person name="Chen A."/>
            <person name="Kyrpides N."/>
            <person name="Mavromatis K."/>
            <person name="Markowitz V."/>
            <person name="Palaniappan K."/>
            <person name="Ivanova N."/>
            <person name="Schaumberg A."/>
            <person name="Pati A."/>
            <person name="Liolios K."/>
            <person name="Nordberg H.P."/>
            <person name="Cantor M.N."/>
            <person name="Hua S.X."/>
            <person name="Woyke T."/>
        </authorList>
    </citation>
    <scope>NUCLEOTIDE SEQUENCE [LARGE SCALE GENOMIC DNA]</scope>
    <source>
        <strain evidence="14">DSM 19437</strain>
    </source>
</reference>
<dbReference type="InterPro" id="IPR037066">
    <property type="entry name" value="Plug_dom_sf"/>
</dbReference>
<feature type="domain" description="TonB-dependent receptor-like beta-barrel" evidence="11">
    <location>
        <begin position="415"/>
        <end position="785"/>
    </location>
</feature>
<dbReference type="InterPro" id="IPR012910">
    <property type="entry name" value="Plug_dom"/>
</dbReference>
<dbReference type="InterPro" id="IPR008969">
    <property type="entry name" value="CarboxyPept-like_regulatory"/>
</dbReference>
<dbReference type="Pfam" id="PF07715">
    <property type="entry name" value="Plug"/>
    <property type="match status" value="1"/>
</dbReference>
<feature type="domain" description="TonB-dependent receptor plug" evidence="12">
    <location>
        <begin position="117"/>
        <end position="239"/>
    </location>
</feature>
<dbReference type="InterPro" id="IPR023997">
    <property type="entry name" value="TonB-dep_OMP_SusC/RagA_CS"/>
</dbReference>
<evidence type="ECO:0000259" key="11">
    <source>
        <dbReference type="Pfam" id="PF00593"/>
    </source>
</evidence>
<sequence>MLKINILAVLLLFGLAAFAQNRQLSGTVKEEGSGNGVSAATISIKGSSKASASDADGKFRITVPNGKATLQVSAVGFVTKDVQVDAGTNDIVITLAQGNQNLTEVVVTALGIKRNKASLTYASQTVGGDELRKASNTNFVDALSGKAAGLDIKVSGSGAGGSTKAVLRGNKSLTGLSEALYVIDGIPLVNNKNAQPGSYGGTDGGDGLSSINPADIESINVLRGANAAILYGSQGANGVILITTKKGRSGRMSVDFNSSTIFEQVSGLPQFQYRYGTSGKGDYSWIYPDMTKLNATDLINIQKSPVVNVTSGNYQKNYIKDFFRTGATATNGVSISGGNDKTTVYFSYANISATGVMPTNTYSKNNFAFNQSTKLFNDKLTISSNVILSAEVSKNRPGAGYYNNPLTGLYLFARDRNFDTYKNSYQIFDSSRNMYKMNWYSTEEKQNNPYWEIYKDPKLATSKRAIASLKLGYDIAPGLRFEIRGNVDYNNVLRDYRYAADGNSVSVSPNGKWDYTKYTDQSLYTDGILTYNKTFGNISLTSLAGLSYQKNIFNDGMNVNNNTVSLQYPNVFTLANIPYNVIINSTGYTTIKEGAFANATLGYKDMVFLDLAARNDWASTLALTGNDSYLYPSIGASAIVSKMLRLPKAISFLKVRASLSQTANEVPFNVVNPWNTIGGAGGPSGIGGINRNTQVPFTNLKPEKIVSDEYGIESRFLDGRLGLDFTYYKDISTNQFLSLAAPSGSGFTTYYVNAGKIDNHGFEFTLSGDPVHTEKFSWKTAFNGSRNKNKIVELIPSNPNYITAITGTASLTGGGDEGFSSLVMAGGSFNDVYIYKFARDDQGRIILTYDANNPKASPVPTKSAKMEKVGNVNPDFLLGWNNSFTYDNWFASFLINGKFGGVAFSKTEAFLDSYGVSERTAAARDQGYVPINAVFGTTAVTTIDPATYYSAVGDRNKIMEPYIFSRTNIRLGQLVLGYNFRAKSENPVFKNVSLSLVGRNLFFFYKKAPFDPEQAMSTTNAMQSNDVFSLPSTRSFGFNVKFSF</sequence>
<dbReference type="Gene3D" id="2.60.40.1120">
    <property type="entry name" value="Carboxypeptidase-like, regulatory domain"/>
    <property type="match status" value="1"/>
</dbReference>
<keyword evidence="7 8" id="KW-0998">Cell outer membrane</keyword>
<keyword evidence="3 8" id="KW-1134">Transmembrane beta strand</keyword>
<keyword evidence="4 8" id="KW-0812">Transmembrane</keyword>
<keyword evidence="10" id="KW-0732">Signal</keyword>
<organism evidence="13 14">
    <name type="scientific">Niabella soli DSM 19437</name>
    <dbReference type="NCBI Taxonomy" id="929713"/>
    <lineage>
        <taxon>Bacteria</taxon>
        <taxon>Pseudomonadati</taxon>
        <taxon>Bacteroidota</taxon>
        <taxon>Chitinophagia</taxon>
        <taxon>Chitinophagales</taxon>
        <taxon>Chitinophagaceae</taxon>
        <taxon>Niabella</taxon>
    </lineage>
</organism>
<evidence type="ECO:0000313" key="14">
    <source>
        <dbReference type="Proteomes" id="UP000003586"/>
    </source>
</evidence>
<keyword evidence="6 8" id="KW-0472">Membrane</keyword>
<dbReference type="InterPro" id="IPR039426">
    <property type="entry name" value="TonB-dep_rcpt-like"/>
</dbReference>
<evidence type="ECO:0000256" key="6">
    <source>
        <dbReference type="ARBA" id="ARBA00023136"/>
    </source>
</evidence>
<comment type="similarity">
    <text evidence="8 9">Belongs to the TonB-dependent receptor family.</text>
</comment>
<dbReference type="SUPFAM" id="SSF49464">
    <property type="entry name" value="Carboxypeptidase regulatory domain-like"/>
    <property type="match status" value="1"/>
</dbReference>
<evidence type="ECO:0000256" key="10">
    <source>
        <dbReference type="SAM" id="SignalP"/>
    </source>
</evidence>
<dbReference type="Gene3D" id="2.170.130.10">
    <property type="entry name" value="TonB-dependent receptor, plug domain"/>
    <property type="match status" value="1"/>
</dbReference>
<evidence type="ECO:0000256" key="3">
    <source>
        <dbReference type="ARBA" id="ARBA00022452"/>
    </source>
</evidence>
<keyword evidence="14" id="KW-1185">Reference proteome</keyword>
<dbReference type="STRING" id="929713.NIASO_15860"/>
<dbReference type="HOGENOM" id="CLU_004317_2_0_10"/>
<dbReference type="Gene3D" id="2.40.170.20">
    <property type="entry name" value="TonB-dependent receptor, beta-barrel domain"/>
    <property type="match status" value="1"/>
</dbReference>
<evidence type="ECO:0000256" key="5">
    <source>
        <dbReference type="ARBA" id="ARBA00023077"/>
    </source>
</evidence>
<comment type="subcellular location">
    <subcellularLocation>
        <location evidence="1 8">Cell outer membrane</location>
        <topology evidence="1 8">Multi-pass membrane protein</topology>
    </subcellularLocation>
</comment>
<dbReference type="NCBIfam" id="TIGR04056">
    <property type="entry name" value="OMP_RagA_SusC"/>
    <property type="match status" value="1"/>
</dbReference>
<evidence type="ECO:0000256" key="4">
    <source>
        <dbReference type="ARBA" id="ARBA00022692"/>
    </source>
</evidence>
<dbReference type="EMBL" id="CP007035">
    <property type="protein sequence ID" value="AHF16233.1"/>
    <property type="molecule type" value="Genomic_DNA"/>
</dbReference>
<feature type="signal peptide" evidence="10">
    <location>
        <begin position="1"/>
        <end position="19"/>
    </location>
</feature>
<dbReference type="KEGG" id="nso:NIASO_15860"/>
<dbReference type="AlphaFoldDB" id="W0F374"/>
<dbReference type="Pfam" id="PF13715">
    <property type="entry name" value="CarbopepD_reg_2"/>
    <property type="match status" value="1"/>
</dbReference>
<dbReference type="SUPFAM" id="SSF56935">
    <property type="entry name" value="Porins"/>
    <property type="match status" value="1"/>
</dbReference>